<feature type="domain" description="GP-PDE" evidence="1">
    <location>
        <begin position="45"/>
        <end position="311"/>
    </location>
</feature>
<organism evidence="2 3">
    <name type="scientific">Stenotrophobium rhamnosiphilum</name>
    <dbReference type="NCBI Taxonomy" id="2029166"/>
    <lineage>
        <taxon>Bacteria</taxon>
        <taxon>Pseudomonadati</taxon>
        <taxon>Pseudomonadota</taxon>
        <taxon>Gammaproteobacteria</taxon>
        <taxon>Nevskiales</taxon>
        <taxon>Nevskiaceae</taxon>
        <taxon>Stenotrophobium</taxon>
    </lineage>
</organism>
<dbReference type="GO" id="GO:0008081">
    <property type="term" value="F:phosphoric diester hydrolase activity"/>
    <property type="evidence" value="ECO:0007669"/>
    <property type="project" value="InterPro"/>
</dbReference>
<dbReference type="InterPro" id="IPR030395">
    <property type="entry name" value="GP_PDE_dom"/>
</dbReference>
<dbReference type="RefSeq" id="WP_107939581.1">
    <property type="nucleotide sequence ID" value="NZ_QANS01000002.1"/>
</dbReference>
<sequence>MGQHFPAWRLGVIAATLALTGCMERSDSSGNGAPIVCVAKVQSGPIISAHRGGAAYAPENTLAAFRNALRLGVDQLELDTQLTADNELIVLHDDTLERTTQCAGAANSKTLEEVRACDAAYWFSPGQATTTPGADLSHPLRGSGVKVPTLKELLGWYSALPCGRPTLSIEIKNIPGETNFDPVGDKIAKVLLPLLAQYQLESEVVIQSFWPITLIQVKSLNSNLHTQFLSTSSLGVTAAVNIADTIATGQDISSPNFDAPDFLAPVIEIAHAAGKQVLPFTPDSQADQQKTLDVGADGVITNYPACTLQILNREVPSRIAVKGSPEIAACPGP</sequence>
<dbReference type="PANTHER" id="PTHR46211">
    <property type="entry name" value="GLYCEROPHOSPHORYL DIESTER PHOSPHODIESTERASE"/>
    <property type="match status" value="1"/>
</dbReference>
<keyword evidence="3" id="KW-1185">Reference proteome</keyword>
<dbReference type="SUPFAM" id="SSF51695">
    <property type="entry name" value="PLC-like phosphodiesterases"/>
    <property type="match status" value="1"/>
</dbReference>
<comment type="caution">
    <text evidence="2">The sequence shown here is derived from an EMBL/GenBank/DDBJ whole genome shotgun (WGS) entry which is preliminary data.</text>
</comment>
<dbReference type="Proteomes" id="UP000244248">
    <property type="component" value="Unassembled WGS sequence"/>
</dbReference>
<evidence type="ECO:0000313" key="3">
    <source>
        <dbReference type="Proteomes" id="UP000244248"/>
    </source>
</evidence>
<evidence type="ECO:0000313" key="2">
    <source>
        <dbReference type="EMBL" id="PTU32387.1"/>
    </source>
</evidence>
<dbReference type="InterPro" id="IPR017946">
    <property type="entry name" value="PLC-like_Pdiesterase_TIM-brl"/>
</dbReference>
<dbReference type="GO" id="GO:0006629">
    <property type="term" value="P:lipid metabolic process"/>
    <property type="evidence" value="ECO:0007669"/>
    <property type="project" value="InterPro"/>
</dbReference>
<dbReference type="PROSITE" id="PS51704">
    <property type="entry name" value="GP_PDE"/>
    <property type="match status" value="1"/>
</dbReference>
<dbReference type="EMBL" id="QANS01000002">
    <property type="protein sequence ID" value="PTU32387.1"/>
    <property type="molecule type" value="Genomic_DNA"/>
</dbReference>
<dbReference type="PANTHER" id="PTHR46211:SF14">
    <property type="entry name" value="GLYCEROPHOSPHODIESTER PHOSPHODIESTERASE"/>
    <property type="match status" value="1"/>
</dbReference>
<protein>
    <recommendedName>
        <fullName evidence="1">GP-PDE domain-containing protein</fullName>
    </recommendedName>
</protein>
<proteinExistence type="predicted"/>
<evidence type="ECO:0000259" key="1">
    <source>
        <dbReference type="PROSITE" id="PS51704"/>
    </source>
</evidence>
<reference evidence="2 3" key="1">
    <citation type="submission" date="2018-04" db="EMBL/GenBank/DDBJ databases">
        <title>Novel species isolated from glacier.</title>
        <authorList>
            <person name="Liu Q."/>
            <person name="Xin Y.-H."/>
        </authorList>
    </citation>
    <scope>NUCLEOTIDE SEQUENCE [LARGE SCALE GENOMIC DNA]</scope>
    <source>
        <strain evidence="2 3">GT1R17</strain>
    </source>
</reference>
<name>A0A2T5MIH5_9GAMM</name>
<dbReference type="Gene3D" id="3.20.20.190">
    <property type="entry name" value="Phosphatidylinositol (PI) phosphodiesterase"/>
    <property type="match status" value="1"/>
</dbReference>
<dbReference type="AlphaFoldDB" id="A0A2T5MIH5"/>
<gene>
    <name evidence="2" type="ORF">CJD38_06985</name>
</gene>
<accession>A0A2T5MIH5</accession>
<dbReference type="OrthoDB" id="9795622at2"/>
<dbReference type="Pfam" id="PF03009">
    <property type="entry name" value="GDPD"/>
    <property type="match status" value="1"/>
</dbReference>